<feature type="compositionally biased region" description="Polar residues" evidence="6">
    <location>
        <begin position="56"/>
        <end position="70"/>
    </location>
</feature>
<feature type="region of interest" description="Disordered" evidence="6">
    <location>
        <begin position="379"/>
        <end position="446"/>
    </location>
</feature>
<dbReference type="EMBL" id="JABSTV010001253">
    <property type="protein sequence ID" value="KAH7942966.1"/>
    <property type="molecule type" value="Genomic_DNA"/>
</dbReference>
<evidence type="ECO:0000256" key="5">
    <source>
        <dbReference type="ARBA" id="ARBA00022840"/>
    </source>
</evidence>
<evidence type="ECO:0000259" key="7">
    <source>
        <dbReference type="PROSITE" id="PS50127"/>
    </source>
</evidence>
<feature type="domain" description="UBC core" evidence="7">
    <location>
        <begin position="574"/>
        <end position="721"/>
    </location>
</feature>
<dbReference type="GO" id="GO:0005524">
    <property type="term" value="F:ATP binding"/>
    <property type="evidence" value="ECO:0007669"/>
    <property type="project" value="UniProtKB-KW"/>
</dbReference>
<dbReference type="SMART" id="SM00212">
    <property type="entry name" value="UBCc"/>
    <property type="match status" value="2"/>
</dbReference>
<dbReference type="GO" id="GO:0061631">
    <property type="term" value="F:ubiquitin conjugating enzyme activity"/>
    <property type="evidence" value="ECO:0007669"/>
    <property type="project" value="UniProtKB-EC"/>
</dbReference>
<feature type="compositionally biased region" description="Low complexity" evidence="6">
    <location>
        <begin position="228"/>
        <end position="245"/>
    </location>
</feature>
<organism evidence="8 9">
    <name type="scientific">Rhipicephalus sanguineus</name>
    <name type="common">Brown dog tick</name>
    <name type="synonym">Ixodes sanguineus</name>
    <dbReference type="NCBI Taxonomy" id="34632"/>
    <lineage>
        <taxon>Eukaryota</taxon>
        <taxon>Metazoa</taxon>
        <taxon>Ecdysozoa</taxon>
        <taxon>Arthropoda</taxon>
        <taxon>Chelicerata</taxon>
        <taxon>Arachnida</taxon>
        <taxon>Acari</taxon>
        <taxon>Parasitiformes</taxon>
        <taxon>Ixodida</taxon>
        <taxon>Ixodoidea</taxon>
        <taxon>Ixodidae</taxon>
        <taxon>Rhipicephalinae</taxon>
        <taxon>Rhipicephalus</taxon>
        <taxon>Rhipicephalus</taxon>
    </lineage>
</organism>
<dbReference type="AlphaFoldDB" id="A0A9D4PJS0"/>
<feature type="domain" description="UBC core" evidence="7">
    <location>
        <begin position="447"/>
        <end position="511"/>
    </location>
</feature>
<dbReference type="VEuPathDB" id="VectorBase:RSAN_043628"/>
<comment type="caution">
    <text evidence="8">The sequence shown here is derived from an EMBL/GenBank/DDBJ whole genome shotgun (WGS) entry which is preliminary data.</text>
</comment>
<feature type="region of interest" description="Disordered" evidence="6">
    <location>
        <begin position="551"/>
        <end position="577"/>
    </location>
</feature>
<dbReference type="VEuPathDB" id="VectorBase:RSAN_051696"/>
<dbReference type="EC" id="2.3.2.23" evidence="1"/>
<evidence type="ECO:0000256" key="3">
    <source>
        <dbReference type="ARBA" id="ARBA00022741"/>
    </source>
</evidence>
<dbReference type="InterPro" id="IPR016135">
    <property type="entry name" value="UBQ-conjugating_enzyme/RWD"/>
</dbReference>
<dbReference type="PROSITE" id="PS50127">
    <property type="entry name" value="UBC_2"/>
    <property type="match status" value="2"/>
</dbReference>
<sequence length="734" mass="75133">MATPGSNEGATPVQATGTAAPTVSTRVSTSSNGKNNKDVAESGVPAVPCGPKDNRTTQPDAAPSSTVKQRSTTEHHATAASSSVSADSAAKVGSAPDYTGADKDATSTSHLKTSSGPVADVTEATDGGAARGQCAQKGPGPENCGIRSPSKTRGAVHITTATVKSGGDKPAGTKAYVDAAAAAPVGVVAEEVANRVTLPVVTPPGLRTSGAATPEVPPPGATTQALATPTSPMPTSGKSPGSSGPDGADPKNLGDAHAGAKRPTGRTAAAKVPRLDKTTTTDTGTANTDAARPAGSAATRAAAPQPTVPTTVLGGTSLDGANVDKPIGTAEPGLPKDNVFRDGGSNSGGAVEMVTLGAVSGATEAVATTSTGAKAFTATDGSARSTTGRDAPASAGNVDVAGPSRVTTVRSPGVSRAIATEESPPGPSSAKAPRIAGTPPPPAMNSAATDRILEELNDVARDPPPNCSAGLVHSDDLFNWRAVIVGPQGTPYEGGMFHLAHILSRRLPSQPAQELAAGLMRVGQVLLSICWLLGEPDIENAVNEHAAYNYTEDPDEYNSPQNAASSASPKTQSAAQRRLNEELADLVRDPPPGCSAYPASRDYPFKWRAVIAGPKNTPFEGGTFSIDVTFPQDYPNHPPKIKFTTKIYHPNVSEDGDIGLDIIRSKWSPGVTVESVLLAIVDLMKTPDMNCVLHRKAAQHYKEDYQLYDTIAREWTQTFAEPDEEDPGVWPPVI</sequence>
<evidence type="ECO:0000256" key="1">
    <source>
        <dbReference type="ARBA" id="ARBA00012486"/>
    </source>
</evidence>
<dbReference type="SUPFAM" id="SSF54495">
    <property type="entry name" value="UBC-like"/>
    <property type="match status" value="2"/>
</dbReference>
<evidence type="ECO:0000313" key="9">
    <source>
        <dbReference type="Proteomes" id="UP000821837"/>
    </source>
</evidence>
<evidence type="ECO:0000256" key="2">
    <source>
        <dbReference type="ARBA" id="ARBA00022679"/>
    </source>
</evidence>
<feature type="compositionally biased region" description="Polar residues" evidence="6">
    <location>
        <begin position="1"/>
        <end position="34"/>
    </location>
</feature>
<evidence type="ECO:0000256" key="6">
    <source>
        <dbReference type="SAM" id="MobiDB-lite"/>
    </source>
</evidence>
<name>A0A9D4PJS0_RHISA</name>
<feature type="compositionally biased region" description="Polar residues" evidence="6">
    <location>
        <begin position="106"/>
        <end position="116"/>
    </location>
</feature>
<accession>A0A9D4PJS0</accession>
<dbReference type="Proteomes" id="UP000821837">
    <property type="component" value="Unassembled WGS sequence"/>
</dbReference>
<protein>
    <recommendedName>
        <fullName evidence="1">E2 ubiquitin-conjugating enzyme</fullName>
        <ecNumber evidence="1">2.3.2.23</ecNumber>
    </recommendedName>
</protein>
<evidence type="ECO:0000313" key="8">
    <source>
        <dbReference type="EMBL" id="KAH7942966.1"/>
    </source>
</evidence>
<proteinExistence type="predicted"/>
<feature type="compositionally biased region" description="Low complexity" evidence="6">
    <location>
        <begin position="78"/>
        <end position="95"/>
    </location>
</feature>
<dbReference type="InterPro" id="IPR050113">
    <property type="entry name" value="Ub_conjugating_enzyme"/>
</dbReference>
<dbReference type="FunFam" id="3.10.110.10:FF:000060">
    <property type="entry name" value="Ubiquitin conjugating enzyme (UbcB)"/>
    <property type="match status" value="1"/>
</dbReference>
<keyword evidence="5" id="KW-0067">ATP-binding</keyword>
<dbReference type="Gene3D" id="3.10.110.10">
    <property type="entry name" value="Ubiquitin Conjugating Enzyme"/>
    <property type="match status" value="2"/>
</dbReference>
<dbReference type="InterPro" id="IPR000608">
    <property type="entry name" value="UBC"/>
</dbReference>
<feature type="compositionally biased region" description="Low complexity" evidence="6">
    <location>
        <begin position="280"/>
        <end position="311"/>
    </location>
</feature>
<evidence type="ECO:0000256" key="4">
    <source>
        <dbReference type="ARBA" id="ARBA00022786"/>
    </source>
</evidence>
<dbReference type="PANTHER" id="PTHR24067">
    <property type="entry name" value="UBIQUITIN-CONJUGATING ENZYME E2"/>
    <property type="match status" value="1"/>
</dbReference>
<reference evidence="8" key="2">
    <citation type="submission" date="2021-09" db="EMBL/GenBank/DDBJ databases">
        <authorList>
            <person name="Jia N."/>
            <person name="Wang J."/>
            <person name="Shi W."/>
            <person name="Du L."/>
            <person name="Sun Y."/>
            <person name="Zhan W."/>
            <person name="Jiang J."/>
            <person name="Wang Q."/>
            <person name="Zhang B."/>
            <person name="Ji P."/>
            <person name="Sakyi L.B."/>
            <person name="Cui X."/>
            <person name="Yuan T."/>
            <person name="Jiang B."/>
            <person name="Yang W."/>
            <person name="Lam T.T.-Y."/>
            <person name="Chang Q."/>
            <person name="Ding S."/>
            <person name="Wang X."/>
            <person name="Zhu J."/>
            <person name="Ruan X."/>
            <person name="Zhao L."/>
            <person name="Wei J."/>
            <person name="Que T."/>
            <person name="Du C."/>
            <person name="Cheng J."/>
            <person name="Dai P."/>
            <person name="Han X."/>
            <person name="Huang E."/>
            <person name="Gao Y."/>
            <person name="Liu J."/>
            <person name="Shao H."/>
            <person name="Ye R."/>
            <person name="Li L."/>
            <person name="Wei W."/>
            <person name="Wang X."/>
            <person name="Wang C."/>
            <person name="Huo Q."/>
            <person name="Li W."/>
            <person name="Guo W."/>
            <person name="Chen H."/>
            <person name="Chen S."/>
            <person name="Zhou L."/>
            <person name="Zhou L."/>
            <person name="Ni X."/>
            <person name="Tian J."/>
            <person name="Zhou Y."/>
            <person name="Sheng Y."/>
            <person name="Liu T."/>
            <person name="Pan Y."/>
            <person name="Xia L."/>
            <person name="Li J."/>
            <person name="Zhao F."/>
            <person name="Cao W."/>
        </authorList>
    </citation>
    <scope>NUCLEOTIDE SEQUENCE</scope>
    <source>
        <strain evidence="8">Rsan-2018</strain>
        <tissue evidence="8">Larvae</tissue>
    </source>
</reference>
<keyword evidence="4" id="KW-0833">Ubl conjugation pathway</keyword>
<feature type="region of interest" description="Disordered" evidence="6">
    <location>
        <begin position="199"/>
        <end position="349"/>
    </location>
</feature>
<dbReference type="Pfam" id="PF00179">
    <property type="entry name" value="UQ_con"/>
    <property type="match status" value="2"/>
</dbReference>
<feature type="region of interest" description="Disordered" evidence="6">
    <location>
        <begin position="1"/>
        <end position="155"/>
    </location>
</feature>
<reference evidence="8" key="1">
    <citation type="journal article" date="2020" name="Cell">
        <title>Large-Scale Comparative Analyses of Tick Genomes Elucidate Their Genetic Diversity and Vector Capacities.</title>
        <authorList>
            <consortium name="Tick Genome and Microbiome Consortium (TIGMIC)"/>
            <person name="Jia N."/>
            <person name="Wang J."/>
            <person name="Shi W."/>
            <person name="Du L."/>
            <person name="Sun Y."/>
            <person name="Zhan W."/>
            <person name="Jiang J.F."/>
            <person name="Wang Q."/>
            <person name="Zhang B."/>
            <person name="Ji P."/>
            <person name="Bell-Sakyi L."/>
            <person name="Cui X.M."/>
            <person name="Yuan T.T."/>
            <person name="Jiang B.G."/>
            <person name="Yang W.F."/>
            <person name="Lam T.T."/>
            <person name="Chang Q.C."/>
            <person name="Ding S.J."/>
            <person name="Wang X.J."/>
            <person name="Zhu J.G."/>
            <person name="Ruan X.D."/>
            <person name="Zhao L."/>
            <person name="Wei J.T."/>
            <person name="Ye R.Z."/>
            <person name="Que T.C."/>
            <person name="Du C.H."/>
            <person name="Zhou Y.H."/>
            <person name="Cheng J.X."/>
            <person name="Dai P.F."/>
            <person name="Guo W.B."/>
            <person name="Han X.H."/>
            <person name="Huang E.J."/>
            <person name="Li L.F."/>
            <person name="Wei W."/>
            <person name="Gao Y.C."/>
            <person name="Liu J.Z."/>
            <person name="Shao H.Z."/>
            <person name="Wang X."/>
            <person name="Wang C.C."/>
            <person name="Yang T.C."/>
            <person name="Huo Q.B."/>
            <person name="Li W."/>
            <person name="Chen H.Y."/>
            <person name="Chen S.E."/>
            <person name="Zhou L.G."/>
            <person name="Ni X.B."/>
            <person name="Tian J.H."/>
            <person name="Sheng Y."/>
            <person name="Liu T."/>
            <person name="Pan Y.S."/>
            <person name="Xia L.Y."/>
            <person name="Li J."/>
            <person name="Zhao F."/>
            <person name="Cao W.C."/>
        </authorList>
    </citation>
    <scope>NUCLEOTIDE SEQUENCE</scope>
    <source>
        <strain evidence="8">Rsan-2018</strain>
    </source>
</reference>
<keyword evidence="3" id="KW-0547">Nucleotide-binding</keyword>
<keyword evidence="2" id="KW-0808">Transferase</keyword>
<keyword evidence="9" id="KW-1185">Reference proteome</keyword>
<feature type="compositionally biased region" description="Polar residues" evidence="6">
    <location>
        <begin position="379"/>
        <end position="388"/>
    </location>
</feature>
<gene>
    <name evidence="8" type="ORF">HPB52_002741</name>
</gene>